<organism evidence="1 2">
    <name type="scientific">Steroidobacter gossypii</name>
    <dbReference type="NCBI Taxonomy" id="2805490"/>
    <lineage>
        <taxon>Bacteria</taxon>
        <taxon>Pseudomonadati</taxon>
        <taxon>Pseudomonadota</taxon>
        <taxon>Gammaproteobacteria</taxon>
        <taxon>Steroidobacterales</taxon>
        <taxon>Steroidobacteraceae</taxon>
        <taxon>Steroidobacter</taxon>
    </lineage>
</organism>
<dbReference type="EMBL" id="JAEVLS010000001">
    <property type="protein sequence ID" value="MBM0104251.1"/>
    <property type="molecule type" value="Genomic_DNA"/>
</dbReference>
<reference evidence="1 2" key="1">
    <citation type="journal article" date="2021" name="Int. J. Syst. Evol. Microbiol.">
        <title>Steroidobacter gossypii sp. nov., isolated from soil of cotton cropping field.</title>
        <authorList>
            <person name="Huang R."/>
            <person name="Yang S."/>
            <person name="Zhen C."/>
            <person name="Liu W."/>
        </authorList>
    </citation>
    <scope>NUCLEOTIDE SEQUENCE [LARGE SCALE GENOMIC DNA]</scope>
    <source>
        <strain evidence="1 2">S1-65</strain>
    </source>
</reference>
<accession>A0ABS1WTE1</accession>
<sequence>MPEIAQQLRGTVRPVAKRRQPRADVLYDHCGTAYASGTFLDRKDVEVVMKSTQQWGKHLRDLVNASLDPMVYALQWAHDPRCLQQVGAKHRRVGAPIERNAAVCRLWLTARDRS</sequence>
<evidence type="ECO:0000313" key="1">
    <source>
        <dbReference type="EMBL" id="MBM0104251.1"/>
    </source>
</evidence>
<dbReference type="RefSeq" id="WP_203166190.1">
    <property type="nucleotide sequence ID" value="NZ_JAEVLS010000001.1"/>
</dbReference>
<keyword evidence="2" id="KW-1185">Reference proteome</keyword>
<protein>
    <submittedName>
        <fullName evidence="1">Uncharacterized protein</fullName>
    </submittedName>
</protein>
<gene>
    <name evidence="1" type="ORF">JM946_05815</name>
</gene>
<comment type="caution">
    <text evidence="1">The sequence shown here is derived from an EMBL/GenBank/DDBJ whole genome shotgun (WGS) entry which is preliminary data.</text>
</comment>
<evidence type="ECO:0000313" key="2">
    <source>
        <dbReference type="Proteomes" id="UP000661077"/>
    </source>
</evidence>
<dbReference type="Proteomes" id="UP000661077">
    <property type="component" value="Unassembled WGS sequence"/>
</dbReference>
<name>A0ABS1WTE1_9GAMM</name>
<proteinExistence type="predicted"/>